<organism evidence="2 3">
    <name type="scientific">Albula glossodonta</name>
    <name type="common">roundjaw bonefish</name>
    <dbReference type="NCBI Taxonomy" id="121402"/>
    <lineage>
        <taxon>Eukaryota</taxon>
        <taxon>Metazoa</taxon>
        <taxon>Chordata</taxon>
        <taxon>Craniata</taxon>
        <taxon>Vertebrata</taxon>
        <taxon>Euteleostomi</taxon>
        <taxon>Actinopterygii</taxon>
        <taxon>Neopterygii</taxon>
        <taxon>Teleostei</taxon>
        <taxon>Albuliformes</taxon>
        <taxon>Albulidae</taxon>
        <taxon>Albula</taxon>
    </lineage>
</organism>
<keyword evidence="3" id="KW-1185">Reference proteome</keyword>
<accession>A0A8T2NNG9</accession>
<evidence type="ECO:0000256" key="1">
    <source>
        <dbReference type="SAM" id="MobiDB-lite"/>
    </source>
</evidence>
<sequence>MKMIGHFMDFLKMKLVITKISDEYSSPKKTPSQRFTLRVALRTRTPANQQEKAEDKKPEGKIKSEEVGKSTSLKLPTPSSPPHSNSDSEDDRSQSFLEKRAMNIKSNKAMLAQLMADLQKMPDSLLNPAGGRQKRPHKRAPRSSVAPSEARRNPERVSRRHTRSMGVCEDALQDEKDLELSLEEELLQVDMETGILLFSVTVHYYKF</sequence>
<comment type="caution">
    <text evidence="2">The sequence shown here is derived from an EMBL/GenBank/DDBJ whole genome shotgun (WGS) entry which is preliminary data.</text>
</comment>
<feature type="non-terminal residue" evidence="2">
    <location>
        <position position="207"/>
    </location>
</feature>
<evidence type="ECO:0000313" key="2">
    <source>
        <dbReference type="EMBL" id="KAG9340621.1"/>
    </source>
</evidence>
<dbReference type="Proteomes" id="UP000824540">
    <property type="component" value="Unassembled WGS sequence"/>
</dbReference>
<dbReference type="AlphaFoldDB" id="A0A8T2NNG9"/>
<feature type="compositionally biased region" description="Basic residues" evidence="1">
    <location>
        <begin position="132"/>
        <end position="141"/>
    </location>
</feature>
<name>A0A8T2NNG9_9TELE</name>
<evidence type="ECO:0000313" key="3">
    <source>
        <dbReference type="Proteomes" id="UP000824540"/>
    </source>
</evidence>
<protein>
    <submittedName>
        <fullName evidence="2">Uncharacterized protein</fullName>
    </submittedName>
</protein>
<gene>
    <name evidence="2" type="ORF">JZ751_021177</name>
</gene>
<feature type="region of interest" description="Disordered" evidence="1">
    <location>
        <begin position="122"/>
        <end position="163"/>
    </location>
</feature>
<proteinExistence type="predicted"/>
<reference evidence="2" key="1">
    <citation type="thesis" date="2021" institute="BYU ScholarsArchive" country="Provo, UT, USA">
        <title>Applications of and Algorithms for Genome Assembly and Genomic Analyses with an Emphasis on Marine Teleosts.</title>
        <authorList>
            <person name="Pickett B.D."/>
        </authorList>
    </citation>
    <scope>NUCLEOTIDE SEQUENCE</scope>
    <source>
        <strain evidence="2">HI-2016</strain>
    </source>
</reference>
<feature type="region of interest" description="Disordered" evidence="1">
    <location>
        <begin position="24"/>
        <end position="94"/>
    </location>
</feature>
<feature type="compositionally biased region" description="Basic and acidic residues" evidence="1">
    <location>
        <begin position="51"/>
        <end position="68"/>
    </location>
</feature>
<dbReference type="EMBL" id="JAFBMS010000041">
    <property type="protein sequence ID" value="KAG9340621.1"/>
    <property type="molecule type" value="Genomic_DNA"/>
</dbReference>
<dbReference type="OrthoDB" id="298344at2759"/>